<proteinExistence type="predicted"/>
<accession>A0ABZ1BZ24</accession>
<keyword evidence="5" id="KW-1185">Reference proteome</keyword>
<feature type="domain" description="NodB homology" evidence="3">
    <location>
        <begin position="127"/>
        <end position="335"/>
    </location>
</feature>
<evidence type="ECO:0000256" key="2">
    <source>
        <dbReference type="SAM" id="MobiDB-lite"/>
    </source>
</evidence>
<dbReference type="SUPFAM" id="SSF88713">
    <property type="entry name" value="Glycoside hydrolase/deacetylase"/>
    <property type="match status" value="2"/>
</dbReference>
<dbReference type="CDD" id="cd10918">
    <property type="entry name" value="CE4_NodB_like_5s_6s"/>
    <property type="match status" value="1"/>
</dbReference>
<sequence>MGCVKPARRPWPGARRWAVLWAVLWCFVAFLLGVCPAEASGQPVRTPLVLPLPVTGPPAPRARARGPALILMYHRVAPASAGGATGLRVEPRMLDAQIRYLQRHGYRLVPLGRLVRQLCGEEPLMPRTVAITFDDGYEELFRYAWPILRARYAPATIFVVAGLSANRWERARGYPRKPLLGDRELQRMVASGLVEVGSHTLTHPHLARIRLDQAWYEIHRSRELLETRIRRPVRLFSYPYGELDPTLRAMVERAGYVAAVSTIQGVESKPARDCFALHRIRVLGSYRLADFALALSRPVDLSSPARRSTATPGRRRAYARPPETHLREQGGHPVVQVQGEPRRRELVLTVDGAPDPKTTPAILDVLDRLGVRAVFFVVGSRAERYPSLVAAIAQEGHLIGVHPYEERDLTTLSDAGIYNELVNSRMVVRAMTGRVPHLFRPLPARWNSRVVQAARAAAFTTVLWTARIRTDLPLDQAVRRVVGQARQGAIVAVDGRRRSAPVEIERIVDGLRAQGYRWVTVRAWR</sequence>
<name>A0ABZ1BZ24_9FIRM</name>
<evidence type="ECO:0000256" key="1">
    <source>
        <dbReference type="ARBA" id="ARBA00022729"/>
    </source>
</evidence>
<evidence type="ECO:0000259" key="3">
    <source>
        <dbReference type="PROSITE" id="PS51677"/>
    </source>
</evidence>
<evidence type="ECO:0000313" key="4">
    <source>
        <dbReference type="EMBL" id="WRP17974.1"/>
    </source>
</evidence>
<gene>
    <name evidence="4" type="ORF">U7230_02890</name>
</gene>
<keyword evidence="1" id="KW-0732">Signal</keyword>
<protein>
    <submittedName>
        <fullName evidence="4">Polysaccharide deacetylase family protein</fullName>
    </submittedName>
</protein>
<dbReference type="PANTHER" id="PTHR34216:SF7">
    <property type="entry name" value="POLY-BETA-1,6-N-ACETYL-D-GLUCOSAMINE N-DEACETYLASE"/>
    <property type="match status" value="1"/>
</dbReference>
<feature type="domain" description="NodB homology" evidence="3">
    <location>
        <begin position="344"/>
        <end position="519"/>
    </location>
</feature>
<dbReference type="Gene3D" id="3.20.20.370">
    <property type="entry name" value="Glycoside hydrolase/deacetylase"/>
    <property type="match status" value="2"/>
</dbReference>
<dbReference type="InterPro" id="IPR002509">
    <property type="entry name" value="NODB_dom"/>
</dbReference>
<dbReference type="Pfam" id="PF01522">
    <property type="entry name" value="Polysacc_deac_1"/>
    <property type="match status" value="2"/>
</dbReference>
<dbReference type="PROSITE" id="PS51677">
    <property type="entry name" value="NODB"/>
    <property type="match status" value="2"/>
</dbReference>
<dbReference type="InterPro" id="IPR051398">
    <property type="entry name" value="Polysacch_Deacetylase"/>
</dbReference>
<organism evidence="4 5">
    <name type="scientific">Carboxydichorda subterranea</name>
    <dbReference type="NCBI Taxonomy" id="3109565"/>
    <lineage>
        <taxon>Bacteria</taxon>
        <taxon>Bacillati</taxon>
        <taxon>Bacillota</taxon>
        <taxon>Limnochordia</taxon>
        <taxon>Limnochordales</taxon>
        <taxon>Geochordaceae</taxon>
        <taxon>Carboxydichorda</taxon>
    </lineage>
</organism>
<feature type="region of interest" description="Disordered" evidence="2">
    <location>
        <begin position="302"/>
        <end position="334"/>
    </location>
</feature>
<dbReference type="RefSeq" id="WP_324717245.1">
    <property type="nucleotide sequence ID" value="NZ_CP141615.1"/>
</dbReference>
<reference evidence="4 5" key="1">
    <citation type="journal article" date="2024" name="Front. Microbiol.">
        <title>Novel thermophilic genera Geochorda gen. nov. and Carboxydochorda gen. nov. from the deep terrestrial subsurface reveal the ecophysiological diversity in the class Limnochordia.</title>
        <authorList>
            <person name="Karnachuk O.V."/>
            <person name="Lukina A.P."/>
            <person name="Avakyan M.R."/>
            <person name="Kadnikov V.V."/>
            <person name="Begmatov S."/>
            <person name="Beletsky A.V."/>
            <person name="Vlasova K.G."/>
            <person name="Novikov A.A."/>
            <person name="Shcherbakova V.A."/>
            <person name="Mardanov A.V."/>
            <person name="Ravin N.V."/>
        </authorList>
    </citation>
    <scope>NUCLEOTIDE SEQUENCE [LARGE SCALE GENOMIC DNA]</scope>
    <source>
        <strain evidence="4 5">L945</strain>
    </source>
</reference>
<dbReference type="CDD" id="cd10917">
    <property type="entry name" value="CE4_NodB_like_6s_7s"/>
    <property type="match status" value="1"/>
</dbReference>
<dbReference type="InterPro" id="IPR011330">
    <property type="entry name" value="Glyco_hydro/deAcase_b/a-brl"/>
</dbReference>
<dbReference type="Proteomes" id="UP001332192">
    <property type="component" value="Chromosome"/>
</dbReference>
<evidence type="ECO:0000313" key="5">
    <source>
        <dbReference type="Proteomes" id="UP001332192"/>
    </source>
</evidence>
<dbReference type="PANTHER" id="PTHR34216">
    <property type="match status" value="1"/>
</dbReference>
<dbReference type="EMBL" id="CP141615">
    <property type="protein sequence ID" value="WRP17974.1"/>
    <property type="molecule type" value="Genomic_DNA"/>
</dbReference>